<dbReference type="EMBL" id="CAEZYF010000001">
    <property type="protein sequence ID" value="CAB4701629.1"/>
    <property type="molecule type" value="Genomic_DNA"/>
</dbReference>
<dbReference type="Gene3D" id="3.40.50.720">
    <property type="entry name" value="NAD(P)-binding Rossmann-like Domain"/>
    <property type="match status" value="1"/>
</dbReference>
<evidence type="ECO:0000313" key="2">
    <source>
        <dbReference type="EMBL" id="CAB4701629.1"/>
    </source>
</evidence>
<evidence type="ECO:0000313" key="6">
    <source>
        <dbReference type="EMBL" id="CAB4993451.1"/>
    </source>
</evidence>
<evidence type="ECO:0000313" key="5">
    <source>
        <dbReference type="EMBL" id="CAB4938000.1"/>
    </source>
</evidence>
<reference evidence="3" key="1">
    <citation type="submission" date="2020-05" db="EMBL/GenBank/DDBJ databases">
        <authorList>
            <person name="Chiriac C."/>
            <person name="Salcher M."/>
            <person name="Ghai R."/>
            <person name="Kavagutti S V."/>
        </authorList>
    </citation>
    <scope>NUCLEOTIDE SEQUENCE</scope>
</reference>
<dbReference type="EMBL" id="CAFBIY010000088">
    <property type="protein sequence ID" value="CAB4851636.1"/>
    <property type="molecule type" value="Genomic_DNA"/>
</dbReference>
<dbReference type="AlphaFoldDB" id="A0A6J6YZ71"/>
<evidence type="ECO:0000313" key="1">
    <source>
        <dbReference type="EMBL" id="CAB4363928.1"/>
    </source>
</evidence>
<dbReference type="EMBL" id="CAFAAV010000059">
    <property type="protein sequence ID" value="CAB4814811.1"/>
    <property type="molecule type" value="Genomic_DNA"/>
</dbReference>
<evidence type="ECO:0000313" key="3">
    <source>
        <dbReference type="EMBL" id="CAB4814811.1"/>
    </source>
</evidence>
<name>A0A6J6YZ71_9ZZZZ</name>
<gene>
    <name evidence="2" type="ORF">UFOPK2656_00094</name>
    <name evidence="3" type="ORF">UFOPK3099_00987</name>
    <name evidence="4" type="ORF">UFOPK3267_01629</name>
    <name evidence="5" type="ORF">UFOPK3651_01944</name>
    <name evidence="6" type="ORF">UFOPK3931_01625</name>
    <name evidence="1" type="ORF">UFOPK4189_01698</name>
</gene>
<organism evidence="3">
    <name type="scientific">freshwater metagenome</name>
    <dbReference type="NCBI Taxonomy" id="449393"/>
    <lineage>
        <taxon>unclassified sequences</taxon>
        <taxon>metagenomes</taxon>
        <taxon>ecological metagenomes</taxon>
    </lineage>
</organism>
<accession>A0A6J6YZ71</accession>
<dbReference type="EMBL" id="CAFBOL010000040">
    <property type="protein sequence ID" value="CAB4993451.1"/>
    <property type="molecule type" value="Genomic_DNA"/>
</dbReference>
<protein>
    <submittedName>
        <fullName evidence="3">Unannotated protein</fullName>
    </submittedName>
</protein>
<evidence type="ECO:0000313" key="4">
    <source>
        <dbReference type="EMBL" id="CAB4851636.1"/>
    </source>
</evidence>
<dbReference type="EMBL" id="CAESGF010000008">
    <property type="protein sequence ID" value="CAB4363928.1"/>
    <property type="molecule type" value="Genomic_DNA"/>
</dbReference>
<dbReference type="EMBL" id="CAFBMT010000010">
    <property type="protein sequence ID" value="CAB4938000.1"/>
    <property type="molecule type" value="Genomic_DNA"/>
</dbReference>
<sequence length="68" mass="7857">MGPLLRTPEQGADTLVWLAADDNEPLESNGRFWLDRRPRSIHKLPSTKKTDTPERRAQLWDWVVAAMD</sequence>
<proteinExistence type="predicted"/>